<dbReference type="KEGG" id="tva:4750402"/>
<feature type="domain" description="RWD" evidence="2">
    <location>
        <begin position="5"/>
        <end position="88"/>
    </location>
</feature>
<sequence length="153" mass="17175">MNNFELEKEELALIYGDNYKMEQKNIVSIAISTQGRNATLTFTVTEQYPDEIPAVHAKIEGISGKKLEEHLTKVARTMAGLSMIAYLVGNGITFLAGIPEKDFQVTQEQVTSTPFSRENFLLWLAKFNEEMAPKEDSTLPPTGRQMFEQGLVN</sequence>
<dbReference type="SMR" id="A2FQY4"/>
<evidence type="ECO:0000313" key="4">
    <source>
        <dbReference type="Proteomes" id="UP000001542"/>
    </source>
</evidence>
<dbReference type="InParanoid" id="A2FQY4"/>
<dbReference type="Proteomes" id="UP000001542">
    <property type="component" value="Unassembled WGS sequence"/>
</dbReference>
<dbReference type="Pfam" id="PF05773">
    <property type="entry name" value="RWD"/>
    <property type="match status" value="1"/>
</dbReference>
<dbReference type="EMBL" id="DS113953">
    <property type="protein sequence ID" value="EAX92689.1"/>
    <property type="molecule type" value="Genomic_DNA"/>
</dbReference>
<accession>A2FQY4</accession>
<reference evidence="3" key="1">
    <citation type="submission" date="2006-10" db="EMBL/GenBank/DDBJ databases">
        <authorList>
            <person name="Amadeo P."/>
            <person name="Zhao Q."/>
            <person name="Wortman J."/>
            <person name="Fraser-Liggett C."/>
            <person name="Carlton J."/>
        </authorList>
    </citation>
    <scope>NUCLEOTIDE SEQUENCE</scope>
    <source>
        <strain evidence="3">G3</strain>
    </source>
</reference>
<dbReference type="SUPFAM" id="SSF54495">
    <property type="entry name" value="UBC-like"/>
    <property type="match status" value="1"/>
</dbReference>
<reference evidence="3" key="2">
    <citation type="journal article" date="2007" name="Science">
        <title>Draft genome sequence of the sexually transmitted pathogen Trichomonas vaginalis.</title>
        <authorList>
            <person name="Carlton J.M."/>
            <person name="Hirt R.P."/>
            <person name="Silva J.C."/>
            <person name="Delcher A.L."/>
            <person name="Schatz M."/>
            <person name="Zhao Q."/>
            <person name="Wortman J.R."/>
            <person name="Bidwell S.L."/>
            <person name="Alsmark U.C.M."/>
            <person name="Besteiro S."/>
            <person name="Sicheritz-Ponten T."/>
            <person name="Noel C.J."/>
            <person name="Dacks J.B."/>
            <person name="Foster P.G."/>
            <person name="Simillion C."/>
            <person name="Van de Peer Y."/>
            <person name="Miranda-Saavedra D."/>
            <person name="Barton G.J."/>
            <person name="Westrop G.D."/>
            <person name="Mueller S."/>
            <person name="Dessi D."/>
            <person name="Fiori P.L."/>
            <person name="Ren Q."/>
            <person name="Paulsen I."/>
            <person name="Zhang H."/>
            <person name="Bastida-Corcuera F.D."/>
            <person name="Simoes-Barbosa A."/>
            <person name="Brown M.T."/>
            <person name="Hayes R.D."/>
            <person name="Mukherjee M."/>
            <person name="Okumura C.Y."/>
            <person name="Schneider R."/>
            <person name="Smith A.J."/>
            <person name="Vanacova S."/>
            <person name="Villalvazo M."/>
            <person name="Haas B.J."/>
            <person name="Pertea M."/>
            <person name="Feldblyum T.V."/>
            <person name="Utterback T.R."/>
            <person name="Shu C.L."/>
            <person name="Osoegawa K."/>
            <person name="de Jong P.J."/>
            <person name="Hrdy I."/>
            <person name="Horvathova L."/>
            <person name="Zubacova Z."/>
            <person name="Dolezal P."/>
            <person name="Malik S.B."/>
            <person name="Logsdon J.M. Jr."/>
            <person name="Henze K."/>
            <person name="Gupta A."/>
            <person name="Wang C.C."/>
            <person name="Dunne R.L."/>
            <person name="Upcroft J.A."/>
            <person name="Upcroft P."/>
            <person name="White O."/>
            <person name="Salzberg S.L."/>
            <person name="Tang P."/>
            <person name="Chiu C.-H."/>
            <person name="Lee Y.-S."/>
            <person name="Embley T.M."/>
            <person name="Coombs G.H."/>
            <person name="Mottram J.C."/>
            <person name="Tachezy J."/>
            <person name="Fraser-Liggett C.M."/>
            <person name="Johnson P.J."/>
        </authorList>
    </citation>
    <scope>NUCLEOTIDE SEQUENCE [LARGE SCALE GENOMIC DNA]</scope>
    <source>
        <strain evidence="3">G3</strain>
    </source>
</reference>
<dbReference type="InterPro" id="IPR016135">
    <property type="entry name" value="UBQ-conjugating_enzyme/RWD"/>
</dbReference>
<protein>
    <recommendedName>
        <fullName evidence="2">RWD domain-containing protein</fullName>
    </recommendedName>
</protein>
<evidence type="ECO:0000256" key="1">
    <source>
        <dbReference type="SAM" id="MobiDB-lite"/>
    </source>
</evidence>
<dbReference type="InterPro" id="IPR006575">
    <property type="entry name" value="RWD_dom"/>
</dbReference>
<organism evidence="3 4">
    <name type="scientific">Trichomonas vaginalis (strain ATCC PRA-98 / G3)</name>
    <dbReference type="NCBI Taxonomy" id="412133"/>
    <lineage>
        <taxon>Eukaryota</taxon>
        <taxon>Metamonada</taxon>
        <taxon>Parabasalia</taxon>
        <taxon>Trichomonadida</taxon>
        <taxon>Trichomonadidae</taxon>
        <taxon>Trichomonas</taxon>
    </lineage>
</organism>
<dbReference type="RefSeq" id="XP_001305619.1">
    <property type="nucleotide sequence ID" value="XM_001305618.1"/>
</dbReference>
<evidence type="ECO:0000313" key="3">
    <source>
        <dbReference type="EMBL" id="EAX92689.1"/>
    </source>
</evidence>
<dbReference type="OrthoDB" id="277175at2759"/>
<proteinExistence type="predicted"/>
<name>A2FQY4_TRIV3</name>
<dbReference type="PANTHER" id="PTHR12292">
    <property type="entry name" value="RWD DOMAIN-CONTAINING PROTEIN"/>
    <property type="match status" value="1"/>
</dbReference>
<dbReference type="VEuPathDB" id="TrichDB:TVAGG3_0236070"/>
<feature type="region of interest" description="Disordered" evidence="1">
    <location>
        <begin position="133"/>
        <end position="153"/>
    </location>
</feature>
<keyword evidence="4" id="KW-1185">Reference proteome</keyword>
<gene>
    <name evidence="3" type="ORF">TVAG_439170</name>
</gene>
<evidence type="ECO:0000259" key="2">
    <source>
        <dbReference type="Pfam" id="PF05773"/>
    </source>
</evidence>
<dbReference type="VEuPathDB" id="TrichDB:TVAG_439170"/>
<dbReference type="AlphaFoldDB" id="A2FQY4"/>
<dbReference type="Gene3D" id="3.10.110.10">
    <property type="entry name" value="Ubiquitin Conjugating Enzyme"/>
    <property type="match status" value="1"/>
</dbReference>
<dbReference type="InterPro" id="IPR040213">
    <property type="entry name" value="GIR2-like"/>
</dbReference>